<reference evidence="1 2" key="1">
    <citation type="journal article" date="2022" name="Allergy">
        <title>Genome assembly and annotation of Periplaneta americana reveal a comprehensive cockroach allergen profile.</title>
        <authorList>
            <person name="Wang L."/>
            <person name="Xiong Q."/>
            <person name="Saelim N."/>
            <person name="Wang L."/>
            <person name="Nong W."/>
            <person name="Wan A.T."/>
            <person name="Shi M."/>
            <person name="Liu X."/>
            <person name="Cao Q."/>
            <person name="Hui J.H.L."/>
            <person name="Sookrung N."/>
            <person name="Leung T.F."/>
            <person name="Tungtrongchitr A."/>
            <person name="Tsui S.K.W."/>
        </authorList>
    </citation>
    <scope>NUCLEOTIDE SEQUENCE [LARGE SCALE GENOMIC DNA]</scope>
    <source>
        <strain evidence="1">PWHHKU_190912</strain>
    </source>
</reference>
<organism evidence="1 2">
    <name type="scientific">Periplaneta americana</name>
    <name type="common">American cockroach</name>
    <name type="synonym">Blatta americana</name>
    <dbReference type="NCBI Taxonomy" id="6978"/>
    <lineage>
        <taxon>Eukaryota</taxon>
        <taxon>Metazoa</taxon>
        <taxon>Ecdysozoa</taxon>
        <taxon>Arthropoda</taxon>
        <taxon>Hexapoda</taxon>
        <taxon>Insecta</taxon>
        <taxon>Pterygota</taxon>
        <taxon>Neoptera</taxon>
        <taxon>Polyneoptera</taxon>
        <taxon>Dictyoptera</taxon>
        <taxon>Blattodea</taxon>
        <taxon>Blattoidea</taxon>
        <taxon>Blattidae</taxon>
        <taxon>Blattinae</taxon>
        <taxon>Periplaneta</taxon>
    </lineage>
</organism>
<name>A0ABQ8SAV3_PERAM</name>
<dbReference type="EMBL" id="JAJSOF020000031">
    <property type="protein sequence ID" value="KAJ4431201.1"/>
    <property type="molecule type" value="Genomic_DNA"/>
</dbReference>
<proteinExistence type="predicted"/>
<evidence type="ECO:0000313" key="1">
    <source>
        <dbReference type="EMBL" id="KAJ4431201.1"/>
    </source>
</evidence>
<accession>A0ABQ8SAV3</accession>
<dbReference type="Proteomes" id="UP001148838">
    <property type="component" value="Unassembled WGS sequence"/>
</dbReference>
<protein>
    <submittedName>
        <fullName evidence="1">Uncharacterized protein</fullName>
    </submittedName>
</protein>
<evidence type="ECO:0000313" key="2">
    <source>
        <dbReference type="Proteomes" id="UP001148838"/>
    </source>
</evidence>
<sequence length="159" mass="18130">MLTNPGTRNPQDLALEIYKEMWSYYNIINNLVVVPNQDECQRNELGNAMNEPTVDLHTGFPYEQGNSGEVKEVVLLDQFRWDKYPTPGQEVNFFPTKTPKNYQDCPFKVASIGIDPFINLPDNSTQKENRPLEVGGLSIGDLLPSIQKMNWTPIFLQPV</sequence>
<gene>
    <name evidence="1" type="ORF">ANN_19798</name>
</gene>
<comment type="caution">
    <text evidence="1">The sequence shown here is derived from an EMBL/GenBank/DDBJ whole genome shotgun (WGS) entry which is preliminary data.</text>
</comment>
<keyword evidence="2" id="KW-1185">Reference proteome</keyword>